<dbReference type="AlphaFoldDB" id="A0AA86P8L5"/>
<dbReference type="EMBL" id="CAXDID020000581">
    <property type="protein sequence ID" value="CAL6104313.1"/>
    <property type="molecule type" value="Genomic_DNA"/>
</dbReference>
<dbReference type="EMBL" id="CAXDID020000581">
    <property type="protein sequence ID" value="CAL6104301.1"/>
    <property type="molecule type" value="Genomic_DNA"/>
</dbReference>
<dbReference type="EMBL" id="CATOUU010000549">
    <property type="protein sequence ID" value="CAI9933797.1"/>
    <property type="molecule type" value="Genomic_DNA"/>
</dbReference>
<dbReference type="EMBL" id="CAXDID020000581">
    <property type="protein sequence ID" value="CAL6104325.1"/>
    <property type="molecule type" value="Genomic_DNA"/>
</dbReference>
<feature type="transmembrane region" description="Helical" evidence="1">
    <location>
        <begin position="20"/>
        <end position="38"/>
    </location>
</feature>
<organism evidence="5">
    <name type="scientific">Hexamita inflata</name>
    <dbReference type="NCBI Taxonomy" id="28002"/>
    <lineage>
        <taxon>Eukaryota</taxon>
        <taxon>Metamonada</taxon>
        <taxon>Diplomonadida</taxon>
        <taxon>Hexamitidae</taxon>
        <taxon>Hexamitinae</taxon>
        <taxon>Hexamita</taxon>
    </lineage>
</organism>
<keyword evidence="1" id="KW-0472">Membrane</keyword>
<dbReference type="EMBL" id="CAXDID020000581">
    <property type="protein sequence ID" value="CAL6104273.1"/>
    <property type="molecule type" value="Genomic_DNA"/>
</dbReference>
<name>A0AA86P8L5_9EUKA</name>
<dbReference type="EMBL" id="CATOUU010000549">
    <property type="protein sequence ID" value="CAI9933809.1"/>
    <property type="molecule type" value="Genomic_DNA"/>
</dbReference>
<dbReference type="Proteomes" id="UP001642409">
    <property type="component" value="Unassembled WGS sequence"/>
</dbReference>
<evidence type="ECO:0000313" key="12">
    <source>
        <dbReference type="Proteomes" id="UP001642409"/>
    </source>
</evidence>
<evidence type="ECO:0000313" key="11">
    <source>
        <dbReference type="EMBL" id="CAL6104325.1"/>
    </source>
</evidence>
<evidence type="ECO:0000313" key="4">
    <source>
        <dbReference type="EMBL" id="CAI9933797.1"/>
    </source>
</evidence>
<dbReference type="EMBL" id="CATOUU010000549">
    <property type="protein sequence ID" value="CAI9933803.1"/>
    <property type="molecule type" value="Genomic_DNA"/>
</dbReference>
<evidence type="ECO:0000313" key="9">
    <source>
        <dbReference type="EMBL" id="CAL6104301.1"/>
    </source>
</evidence>
<evidence type="ECO:0000313" key="3">
    <source>
        <dbReference type="EMBL" id="CAI9933788.1"/>
    </source>
</evidence>
<dbReference type="EMBL" id="CAXDID020000581">
    <property type="protein sequence ID" value="CAL6104283.1"/>
    <property type="molecule type" value="Genomic_DNA"/>
</dbReference>
<dbReference type="EMBL" id="CATOUU010000549">
    <property type="protein sequence ID" value="CAI9933788.1"/>
    <property type="molecule type" value="Genomic_DNA"/>
</dbReference>
<evidence type="ECO:0000313" key="5">
    <source>
        <dbReference type="EMBL" id="CAI9933803.1"/>
    </source>
</evidence>
<evidence type="ECO:0000313" key="7">
    <source>
        <dbReference type="EMBL" id="CAL6104273.1"/>
    </source>
</evidence>
<comment type="caution">
    <text evidence="5">The sequence shown here is derived from an EMBL/GenBank/DDBJ whole genome shotgun (WGS) entry which is preliminary data.</text>
</comment>
<evidence type="ECO:0000313" key="6">
    <source>
        <dbReference type="EMBL" id="CAI9933809.1"/>
    </source>
</evidence>
<evidence type="ECO:0000313" key="10">
    <source>
        <dbReference type="EMBL" id="CAL6104313.1"/>
    </source>
</evidence>
<keyword evidence="12" id="KW-1185">Reference proteome</keyword>
<reference evidence="5" key="1">
    <citation type="submission" date="2023-06" db="EMBL/GenBank/DDBJ databases">
        <authorList>
            <person name="Kurt Z."/>
        </authorList>
    </citation>
    <scope>NUCLEOTIDE SEQUENCE</scope>
</reference>
<keyword evidence="1" id="KW-1133">Transmembrane helix</keyword>
<protein>
    <submittedName>
        <fullName evidence="7">Hypothetical_protein</fullName>
    </submittedName>
</protein>
<reference evidence="7 12" key="2">
    <citation type="submission" date="2024-07" db="EMBL/GenBank/DDBJ databases">
        <authorList>
            <person name="Akdeniz Z."/>
        </authorList>
    </citation>
    <scope>NUCLEOTIDE SEQUENCE [LARGE SCALE GENOMIC DNA]</scope>
</reference>
<evidence type="ECO:0000313" key="8">
    <source>
        <dbReference type="EMBL" id="CAL6104283.1"/>
    </source>
</evidence>
<accession>A0AA86P8L5</accession>
<dbReference type="EMBL" id="CATOUU010000549">
    <property type="protein sequence ID" value="CAI9933783.1"/>
    <property type="molecule type" value="Genomic_DNA"/>
</dbReference>
<sequence>MNLWLLQFLDLIWHRNPPQVFYLAVVTYSVAATLFNKFQRLINCTGLNQIQRSREGRVACPAFQVIRGRRTQNERIKEMRQNRTFLPLNQIESYDNLNLANLKQLQA</sequence>
<proteinExistence type="predicted"/>
<evidence type="ECO:0000313" key="2">
    <source>
        <dbReference type="EMBL" id="CAI9933783.1"/>
    </source>
</evidence>
<evidence type="ECO:0000256" key="1">
    <source>
        <dbReference type="SAM" id="Phobius"/>
    </source>
</evidence>
<gene>
    <name evidence="2" type="ORF">HINF_LOCUS21428</name>
    <name evidence="3" type="ORF">HINF_LOCUS21433</name>
    <name evidence="4" type="ORF">HINF_LOCUS21442</name>
    <name evidence="5" type="ORF">HINF_LOCUS21448</name>
    <name evidence="6" type="ORF">HINF_LOCUS21454</name>
    <name evidence="7" type="ORF">HINF_LOCUS72703</name>
    <name evidence="8" type="ORF">HINF_LOCUS72708</name>
    <name evidence="9" type="ORF">HINF_LOCUS72717</name>
    <name evidence="10" type="ORF">HINF_LOCUS72723</name>
    <name evidence="11" type="ORF">HINF_LOCUS72729</name>
</gene>
<keyword evidence="1" id="KW-0812">Transmembrane</keyword>